<evidence type="ECO:0008006" key="4">
    <source>
        <dbReference type="Google" id="ProtNLM"/>
    </source>
</evidence>
<evidence type="ECO:0000313" key="2">
    <source>
        <dbReference type="EMBL" id="MFH4983125.1"/>
    </source>
</evidence>
<name>A0ABD6EUD4_9BILA</name>
<feature type="signal peptide" evidence="1">
    <location>
        <begin position="1"/>
        <end position="23"/>
    </location>
</feature>
<organism evidence="2 3">
    <name type="scientific">Gnathostoma spinigerum</name>
    <dbReference type="NCBI Taxonomy" id="75299"/>
    <lineage>
        <taxon>Eukaryota</taxon>
        <taxon>Metazoa</taxon>
        <taxon>Ecdysozoa</taxon>
        <taxon>Nematoda</taxon>
        <taxon>Chromadorea</taxon>
        <taxon>Rhabditida</taxon>
        <taxon>Spirurina</taxon>
        <taxon>Gnathostomatomorpha</taxon>
        <taxon>Gnathostomatoidea</taxon>
        <taxon>Gnathostomatidae</taxon>
        <taxon>Gnathostoma</taxon>
    </lineage>
</organism>
<sequence>MLSSFSPLLISVFFASLWNINETVAPCGVGEEWRCFLETCQCWVMGTTSTATPQQISYSERMRQKRIRRMMLCYPIPWEYCTLEM</sequence>
<protein>
    <recommendedName>
        <fullName evidence="4">Secreted protein</fullName>
    </recommendedName>
</protein>
<evidence type="ECO:0000313" key="3">
    <source>
        <dbReference type="Proteomes" id="UP001608902"/>
    </source>
</evidence>
<feature type="chain" id="PRO_5044886293" description="Secreted protein" evidence="1">
    <location>
        <begin position="24"/>
        <end position="85"/>
    </location>
</feature>
<keyword evidence="3" id="KW-1185">Reference proteome</keyword>
<comment type="caution">
    <text evidence="2">The sequence shown here is derived from an EMBL/GenBank/DDBJ whole genome shotgun (WGS) entry which is preliminary data.</text>
</comment>
<proteinExistence type="predicted"/>
<dbReference type="EMBL" id="JBGFUD010011172">
    <property type="protein sequence ID" value="MFH4983125.1"/>
    <property type="molecule type" value="Genomic_DNA"/>
</dbReference>
<keyword evidence="1" id="KW-0732">Signal</keyword>
<dbReference type="Proteomes" id="UP001608902">
    <property type="component" value="Unassembled WGS sequence"/>
</dbReference>
<reference evidence="2 3" key="1">
    <citation type="submission" date="2024-08" db="EMBL/GenBank/DDBJ databases">
        <title>Gnathostoma spinigerum genome.</title>
        <authorList>
            <person name="Gonzalez-Bertolin B."/>
            <person name="Monzon S."/>
            <person name="Zaballos A."/>
            <person name="Jimenez P."/>
            <person name="Dekumyoy P."/>
            <person name="Varona S."/>
            <person name="Cuesta I."/>
            <person name="Sumanam S."/>
            <person name="Adisakwattana P."/>
            <person name="Gasser R.B."/>
            <person name="Hernandez-Gonzalez A."/>
            <person name="Young N.D."/>
            <person name="Perteguer M.J."/>
        </authorList>
    </citation>
    <scope>NUCLEOTIDE SEQUENCE [LARGE SCALE GENOMIC DNA]</scope>
    <source>
        <strain evidence="2">AL3</strain>
        <tissue evidence="2">Liver</tissue>
    </source>
</reference>
<dbReference type="AlphaFoldDB" id="A0ABD6EUD4"/>
<evidence type="ECO:0000256" key="1">
    <source>
        <dbReference type="SAM" id="SignalP"/>
    </source>
</evidence>
<gene>
    <name evidence="2" type="ORF">AB6A40_009834</name>
</gene>
<accession>A0ABD6EUD4</accession>